<dbReference type="SUPFAM" id="SSF53720">
    <property type="entry name" value="ALDH-like"/>
    <property type="match status" value="1"/>
</dbReference>
<dbReference type="GO" id="GO:0016787">
    <property type="term" value="F:hydrolase activity"/>
    <property type="evidence" value="ECO:0007669"/>
    <property type="project" value="InterPro"/>
</dbReference>
<dbReference type="InterPro" id="IPR032466">
    <property type="entry name" value="Metal_Hydrolase"/>
</dbReference>
<dbReference type="Pfam" id="PF04909">
    <property type="entry name" value="Amidohydro_2"/>
    <property type="match status" value="1"/>
</dbReference>
<dbReference type="InterPro" id="IPR029510">
    <property type="entry name" value="Ald_DH_CS_GLU"/>
</dbReference>
<sequence>MTNSCGCLCGCSSHDSDLGGVDGQTASPSMRIDVHTHIMPPELPSFPPLDEDVSSDRSHEWITLRPHNDQKPRTNGISNPKTPKKVDMYVGDRFFRTVEANCYDPELRIKEMDATGIDVQVLSTVPILFSYDKPAKQAASMARYLNDHIASVCQEYPQRFMGLATVPLQDVDASIAELHRAKKDLCLNGVEIGAEINGRSLDSAEFEPFWTACEELDFPIFVHPLGYEWEKEKTSRWKPYWSAWLIGMPSETALAIHAILSSGVLVTHPRLRFCFAHAGGSYLPLLGRIQHGYNCRPDLVAHSAQGVSPADFFKQHQSNIWLDSLMHDADLVEYICRKIGLNTEQKAYEFLASQCDPIRLRNFVGNGFLPCATSNKWVNSFNPRDGKVLVQVPLSDSTDVDVAVETATKAFPSWSRTSRKARSQMLQRIASIISDEKELFAVWESIDQGKTLARARVEVERAIDNFNYFATYILHEESAARYVDGPPSVLTYEHRSPVGVFGLITPWNMPLYLLTWKIAPCLAFGCVGIAKPSEVTSITAFLLAEVFKKAELPAGVMNIVFGDGPGVGSALVRSTRVRGVSFTGGPATGVQIRRDTAADIGKHVSLELGGKNPVLVFDDVDIPNAVSVAARAAFENSGQICLCGSRIYVHRRIYDNFMSAFVAYVEKNYRLGETMGPVASLQHYLKIRSYLLQARVESAQFHIGGIPSEEPDGYWVPPVILSGIDTNSPVIRDEIFGPVVTVTIFDTEDEAIALANDNVNGLAAIVMTNDIARMRRIGERIDAGLVWVNCWLVRELGTAFGGLKASGVGREGGAHSRDVFTNLRTLHVPSAW</sequence>
<dbReference type="eggNOG" id="KOG2450">
    <property type="taxonomic scope" value="Eukaryota"/>
</dbReference>
<dbReference type="Gene3D" id="3.20.20.140">
    <property type="entry name" value="Metal-dependent hydrolases"/>
    <property type="match status" value="1"/>
</dbReference>
<dbReference type="Gene3D" id="3.40.309.10">
    <property type="entry name" value="Aldehyde Dehydrogenase, Chain A, domain 2"/>
    <property type="match status" value="1"/>
</dbReference>
<keyword evidence="2 5" id="KW-0560">Oxidoreductase</keyword>
<evidence type="ECO:0000256" key="2">
    <source>
        <dbReference type="ARBA" id="ARBA00023002"/>
    </source>
</evidence>
<feature type="active site" evidence="4">
    <location>
        <position position="607"/>
    </location>
</feature>
<dbReference type="InterPro" id="IPR006680">
    <property type="entry name" value="Amidohydro-rel"/>
</dbReference>
<accession>A0A1S9DVG7</accession>
<dbReference type="PROSITE" id="PS00687">
    <property type="entry name" value="ALDEHYDE_DEHYDR_GLU"/>
    <property type="match status" value="1"/>
</dbReference>
<keyword evidence="3" id="KW-0520">NAD</keyword>
<dbReference type="GO" id="GO:0016620">
    <property type="term" value="F:oxidoreductase activity, acting on the aldehyde or oxo group of donors, NAD or NADP as acceptor"/>
    <property type="evidence" value="ECO:0007669"/>
    <property type="project" value="InterPro"/>
</dbReference>
<organism evidence="8 9">
    <name type="scientific">Aspergillus oryzae</name>
    <name type="common">Yellow koji mold</name>
    <dbReference type="NCBI Taxonomy" id="5062"/>
    <lineage>
        <taxon>Eukaryota</taxon>
        <taxon>Fungi</taxon>
        <taxon>Dikarya</taxon>
        <taxon>Ascomycota</taxon>
        <taxon>Pezizomycotina</taxon>
        <taxon>Eurotiomycetes</taxon>
        <taxon>Eurotiomycetidae</taxon>
        <taxon>Eurotiales</taxon>
        <taxon>Aspergillaceae</taxon>
        <taxon>Aspergillus</taxon>
        <taxon>Aspergillus subgen. Circumdati</taxon>
    </lineage>
</organism>
<evidence type="ECO:0000256" key="5">
    <source>
        <dbReference type="RuleBase" id="RU003345"/>
    </source>
</evidence>
<dbReference type="Gene3D" id="3.40.605.10">
    <property type="entry name" value="Aldehyde Dehydrogenase, Chain A, domain 1"/>
    <property type="match status" value="1"/>
</dbReference>
<comment type="caution">
    <text evidence="8">The sequence shown here is derived from an EMBL/GenBank/DDBJ whole genome shotgun (WGS) entry which is preliminary data.</text>
</comment>
<comment type="similarity">
    <text evidence="1 5">Belongs to the aldehyde dehydrogenase family.</text>
</comment>
<dbReference type="CDD" id="cd07093">
    <property type="entry name" value="ALDH_F8_HMSADH"/>
    <property type="match status" value="1"/>
</dbReference>
<dbReference type="Proteomes" id="UP000190312">
    <property type="component" value="Unassembled WGS sequence"/>
</dbReference>
<dbReference type="PROSITE" id="PS00070">
    <property type="entry name" value="ALDEHYDE_DEHYDR_CYS"/>
    <property type="match status" value="1"/>
</dbReference>
<dbReference type="InterPro" id="IPR015590">
    <property type="entry name" value="Aldehyde_DH_dom"/>
</dbReference>
<reference evidence="8 9" key="1">
    <citation type="submission" date="2016-10" db="EMBL/GenBank/DDBJ databases">
        <title>Genome sequencing of Aspergillus oryzae BCC7051.</title>
        <authorList>
            <person name="Thammarongtham C."/>
            <person name="Vorapreeda T."/>
            <person name="Nookaew I."/>
            <person name="Srisuk T."/>
            <person name="Land M."/>
            <person name="Jeennor S."/>
            <person name="Laoteng K."/>
        </authorList>
    </citation>
    <scope>NUCLEOTIDE SEQUENCE [LARGE SCALE GENOMIC DNA]</scope>
    <source>
        <strain evidence="8 9">BCC7051</strain>
    </source>
</reference>
<feature type="domain" description="Amidohydrolase-related" evidence="7">
    <location>
        <begin position="32"/>
        <end position="281"/>
    </location>
</feature>
<proteinExistence type="inferred from homology"/>
<gene>
    <name evidence="8" type="ORF">OAory_01008180</name>
</gene>
<dbReference type="VEuPathDB" id="FungiDB:AO090102000067"/>
<evidence type="ECO:0000313" key="9">
    <source>
        <dbReference type="Proteomes" id="UP000190312"/>
    </source>
</evidence>
<evidence type="ECO:0000259" key="6">
    <source>
        <dbReference type="Pfam" id="PF00171"/>
    </source>
</evidence>
<dbReference type="InterPro" id="IPR016160">
    <property type="entry name" value="Ald_DH_CS_CYS"/>
</dbReference>
<evidence type="ECO:0000259" key="7">
    <source>
        <dbReference type="Pfam" id="PF04909"/>
    </source>
</evidence>
<evidence type="ECO:0000256" key="3">
    <source>
        <dbReference type="ARBA" id="ARBA00023027"/>
    </source>
</evidence>
<dbReference type="SUPFAM" id="SSF51556">
    <property type="entry name" value="Metallo-dependent hydrolases"/>
    <property type="match status" value="1"/>
</dbReference>
<feature type="domain" description="Aldehyde dehydrogenase" evidence="6">
    <location>
        <begin position="375"/>
        <end position="825"/>
    </location>
</feature>
<dbReference type="InterPro" id="IPR016161">
    <property type="entry name" value="Ald_DH/histidinol_DH"/>
</dbReference>
<dbReference type="EMBL" id="MKZY01000002">
    <property type="protein sequence ID" value="OOO13069.1"/>
    <property type="molecule type" value="Genomic_DNA"/>
</dbReference>
<evidence type="ECO:0000313" key="8">
    <source>
        <dbReference type="EMBL" id="OOO13069.1"/>
    </source>
</evidence>
<dbReference type="Pfam" id="PF00171">
    <property type="entry name" value="Aldedh"/>
    <property type="match status" value="1"/>
</dbReference>
<dbReference type="FunFam" id="3.40.605.10:FF:000007">
    <property type="entry name" value="NAD/NADP-dependent betaine aldehyde dehydrogenase"/>
    <property type="match status" value="1"/>
</dbReference>
<dbReference type="AlphaFoldDB" id="A0A1S9DVG7"/>
<dbReference type="PANTHER" id="PTHR43720">
    <property type="entry name" value="2-AMINOMUCONIC SEMIALDEHYDE DEHYDROGENASE"/>
    <property type="match status" value="1"/>
</dbReference>
<evidence type="ECO:0000256" key="4">
    <source>
        <dbReference type="PROSITE-ProRule" id="PRU10007"/>
    </source>
</evidence>
<evidence type="ECO:0000256" key="1">
    <source>
        <dbReference type="ARBA" id="ARBA00009986"/>
    </source>
</evidence>
<dbReference type="OrthoDB" id="310895at2759"/>
<dbReference type="PANTHER" id="PTHR43720:SF2">
    <property type="entry name" value="2-AMINOMUCONIC SEMIALDEHYDE DEHYDROGENASE"/>
    <property type="match status" value="1"/>
</dbReference>
<protein>
    <submittedName>
        <fullName evidence="8">Aldehyde Dehydrogenase</fullName>
    </submittedName>
</protein>
<name>A0A1S9DVG7_ASPOZ</name>
<dbReference type="InterPro" id="IPR016162">
    <property type="entry name" value="Ald_DH_N"/>
</dbReference>
<dbReference type="InterPro" id="IPR016163">
    <property type="entry name" value="Ald_DH_C"/>
</dbReference>
<dbReference type="VEuPathDB" id="FungiDB:AO090005000681"/>